<gene>
    <name evidence="1" type="ORF">EHAR0213_LOCUS420</name>
</gene>
<name>A0A7S3IZ54_9SPIT</name>
<reference evidence="1" key="1">
    <citation type="submission" date="2021-01" db="EMBL/GenBank/DDBJ databases">
        <authorList>
            <person name="Corre E."/>
            <person name="Pelletier E."/>
            <person name="Niang G."/>
            <person name="Scheremetjew M."/>
            <person name="Finn R."/>
            <person name="Kale V."/>
            <person name="Holt S."/>
            <person name="Cochrane G."/>
            <person name="Meng A."/>
            <person name="Brown T."/>
            <person name="Cohen L."/>
        </authorList>
    </citation>
    <scope>NUCLEOTIDE SEQUENCE</scope>
    <source>
        <strain evidence="1">FSP1.4</strain>
    </source>
</reference>
<sequence>MKTFDDQNENQQSESYELSMEIKYLFHEIINMNRSKYKSQDAIYPLRVVLEVLFNEVSRNVKEYQINLMPYLGNMKMSNKVQKILNELHKYNISNILDCLQCYISGKEAFKNKEVTSIEIEKLNNELKIFSQNTIEELYLRINPNGRDYRPVYSQFSKLMDHSYTPEGIKVTLTLENILKVANVCFENKK</sequence>
<proteinExistence type="predicted"/>
<organism evidence="1">
    <name type="scientific">Euplotes harpa</name>
    <dbReference type="NCBI Taxonomy" id="151035"/>
    <lineage>
        <taxon>Eukaryota</taxon>
        <taxon>Sar</taxon>
        <taxon>Alveolata</taxon>
        <taxon>Ciliophora</taxon>
        <taxon>Intramacronucleata</taxon>
        <taxon>Spirotrichea</taxon>
        <taxon>Hypotrichia</taxon>
        <taxon>Euplotida</taxon>
        <taxon>Euplotidae</taxon>
        <taxon>Euplotes</taxon>
    </lineage>
</organism>
<evidence type="ECO:0000313" key="1">
    <source>
        <dbReference type="EMBL" id="CAE0341513.1"/>
    </source>
</evidence>
<accession>A0A7S3IZ54</accession>
<dbReference type="EMBL" id="HBII01000970">
    <property type="protein sequence ID" value="CAE0341513.1"/>
    <property type="molecule type" value="Transcribed_RNA"/>
</dbReference>
<protein>
    <submittedName>
        <fullName evidence="1">Uncharacterized protein</fullName>
    </submittedName>
</protein>
<dbReference type="AlphaFoldDB" id="A0A7S3IZ54"/>